<reference evidence="4 5" key="1">
    <citation type="submission" date="2020-08" db="EMBL/GenBank/DDBJ databases">
        <title>Genomic Encyclopedia of Type Strains, Phase III (KMG-III): the genomes of soil and plant-associated and newly described type strains.</title>
        <authorList>
            <person name="Whitman W."/>
        </authorList>
    </citation>
    <scope>NUCLEOTIDE SEQUENCE [LARGE SCALE GENOMIC DNA]</scope>
    <source>
        <strain evidence="4 5">CECT 8305</strain>
    </source>
</reference>
<keyword evidence="5" id="KW-1185">Reference proteome</keyword>
<keyword evidence="2" id="KW-0732">Signal</keyword>
<dbReference type="EMBL" id="JACHJL010000014">
    <property type="protein sequence ID" value="MBB5937975.1"/>
    <property type="molecule type" value="Genomic_DNA"/>
</dbReference>
<protein>
    <submittedName>
        <fullName evidence="4">D-alanyl-D-alanine carboxypeptidase</fullName>
        <ecNumber evidence="4">3.4.16.4</ecNumber>
    </submittedName>
</protein>
<sequence>MNSRNTALRSRLTAAVALTTALAGVVAAAPGAAATARSAPTTSAPRQAAGPGADAEAPGSRGARKPLTQRQLQRAVERTLREAGYVNISVELRDGRRHIGARAGEAKLNTGRPVPRGASFRAGSVTKTFVATVIMQLVAEGQLALDDTVEEWLPGLVAGKGNDGRRITIKNLLQHTSGLHNYDITEDIGETAADFERTRFLHIEPRRLIAGAVKHEPDFPAADPNDPAPKWKYNNPGYVLLGMIIEKATGHPWGEEVKRRITKPLKLKGTYAPGDDPYLRGPHAHTYHVFPGSKGWTDTTTRNMTWGDAAGAMVTTERDVNRFYTQLLTGRLLPAAQLKQMRAVVPVSEEFDEVMPDLQYGLGLMRQPLTCGGVRWGHGGDIDGGVVRTGFTADGKRGVVIAASGKKVDYDHLIKAERAFQGLVNQALCGPDTR</sequence>
<feature type="chain" id="PRO_5039503109" evidence="2">
    <location>
        <begin position="29"/>
        <end position="434"/>
    </location>
</feature>
<dbReference type="Gene3D" id="3.40.710.10">
    <property type="entry name" value="DD-peptidase/beta-lactamase superfamily"/>
    <property type="match status" value="1"/>
</dbReference>
<dbReference type="PANTHER" id="PTHR46825">
    <property type="entry name" value="D-ALANYL-D-ALANINE-CARBOXYPEPTIDASE/ENDOPEPTIDASE AMPH"/>
    <property type="match status" value="1"/>
</dbReference>
<feature type="compositionally biased region" description="Low complexity" evidence="1">
    <location>
        <begin position="34"/>
        <end position="59"/>
    </location>
</feature>
<dbReference type="Proteomes" id="UP000588098">
    <property type="component" value="Unassembled WGS sequence"/>
</dbReference>
<dbReference type="RefSeq" id="WP_184575389.1">
    <property type="nucleotide sequence ID" value="NZ_JACHJL010000014.1"/>
</dbReference>
<dbReference type="SUPFAM" id="SSF56601">
    <property type="entry name" value="beta-lactamase/transpeptidase-like"/>
    <property type="match status" value="1"/>
</dbReference>
<dbReference type="GO" id="GO:0009002">
    <property type="term" value="F:serine-type D-Ala-D-Ala carboxypeptidase activity"/>
    <property type="evidence" value="ECO:0007669"/>
    <property type="project" value="UniProtKB-EC"/>
</dbReference>
<comment type="caution">
    <text evidence="4">The sequence shown here is derived from an EMBL/GenBank/DDBJ whole genome shotgun (WGS) entry which is preliminary data.</text>
</comment>
<accession>A0A7W9QCY7</accession>
<feature type="region of interest" description="Disordered" evidence="1">
    <location>
        <begin position="34"/>
        <end position="71"/>
    </location>
</feature>
<organism evidence="4 5">
    <name type="scientific">Streptomyces zagrosensis</name>
    <dbReference type="NCBI Taxonomy" id="1042984"/>
    <lineage>
        <taxon>Bacteria</taxon>
        <taxon>Bacillati</taxon>
        <taxon>Actinomycetota</taxon>
        <taxon>Actinomycetes</taxon>
        <taxon>Kitasatosporales</taxon>
        <taxon>Streptomycetaceae</taxon>
        <taxon>Streptomyces</taxon>
    </lineage>
</organism>
<name>A0A7W9QCY7_9ACTN</name>
<evidence type="ECO:0000313" key="4">
    <source>
        <dbReference type="EMBL" id="MBB5937975.1"/>
    </source>
</evidence>
<dbReference type="EC" id="3.4.16.4" evidence="4"/>
<keyword evidence="4" id="KW-0378">Hydrolase</keyword>
<proteinExistence type="predicted"/>
<feature type="domain" description="Beta-lactamase-related" evidence="3">
    <location>
        <begin position="86"/>
        <end position="407"/>
    </location>
</feature>
<dbReference type="InterPro" id="IPR050491">
    <property type="entry name" value="AmpC-like"/>
</dbReference>
<dbReference type="Pfam" id="PF00144">
    <property type="entry name" value="Beta-lactamase"/>
    <property type="match status" value="1"/>
</dbReference>
<dbReference type="AlphaFoldDB" id="A0A7W9QCY7"/>
<gene>
    <name evidence="4" type="ORF">FHS42_005059</name>
</gene>
<keyword evidence="4" id="KW-0645">Protease</keyword>
<evidence type="ECO:0000256" key="1">
    <source>
        <dbReference type="SAM" id="MobiDB-lite"/>
    </source>
</evidence>
<feature type="signal peptide" evidence="2">
    <location>
        <begin position="1"/>
        <end position="28"/>
    </location>
</feature>
<dbReference type="InterPro" id="IPR001466">
    <property type="entry name" value="Beta-lactam-related"/>
</dbReference>
<keyword evidence="4" id="KW-0121">Carboxypeptidase</keyword>
<evidence type="ECO:0000259" key="3">
    <source>
        <dbReference type="Pfam" id="PF00144"/>
    </source>
</evidence>
<dbReference type="PANTHER" id="PTHR46825:SF7">
    <property type="entry name" value="D-ALANYL-D-ALANINE CARBOXYPEPTIDASE"/>
    <property type="match status" value="1"/>
</dbReference>
<dbReference type="InterPro" id="IPR012338">
    <property type="entry name" value="Beta-lactam/transpept-like"/>
</dbReference>
<evidence type="ECO:0000313" key="5">
    <source>
        <dbReference type="Proteomes" id="UP000588098"/>
    </source>
</evidence>
<evidence type="ECO:0000256" key="2">
    <source>
        <dbReference type="SAM" id="SignalP"/>
    </source>
</evidence>